<evidence type="ECO:0008006" key="2">
    <source>
        <dbReference type="Google" id="ProtNLM"/>
    </source>
</evidence>
<dbReference type="EMBL" id="BARV01005819">
    <property type="protein sequence ID" value="GAI03967.1"/>
    <property type="molecule type" value="Genomic_DNA"/>
</dbReference>
<organism evidence="1">
    <name type="scientific">marine sediment metagenome</name>
    <dbReference type="NCBI Taxonomy" id="412755"/>
    <lineage>
        <taxon>unclassified sequences</taxon>
        <taxon>metagenomes</taxon>
        <taxon>ecological metagenomes</taxon>
    </lineage>
</organism>
<feature type="non-terminal residue" evidence="1">
    <location>
        <position position="1"/>
    </location>
</feature>
<evidence type="ECO:0000313" key="1">
    <source>
        <dbReference type="EMBL" id="GAI03967.1"/>
    </source>
</evidence>
<dbReference type="SUPFAM" id="SSF53474">
    <property type="entry name" value="alpha/beta-Hydrolases"/>
    <property type="match status" value="1"/>
</dbReference>
<sequence length="72" mass="8136">ETFYKENQHLIDRSVSIRLENPQPLYAFSRQFAAGSNFDSTQRAHVITQPTLIMAGAQDRVMPLTLTEVVDA</sequence>
<dbReference type="InterPro" id="IPR029058">
    <property type="entry name" value="AB_hydrolase_fold"/>
</dbReference>
<accession>X1KAD0</accession>
<reference evidence="1" key="1">
    <citation type="journal article" date="2014" name="Front. Microbiol.">
        <title>High frequency of phylogenetically diverse reductive dehalogenase-homologous genes in deep subseafloor sedimentary metagenomes.</title>
        <authorList>
            <person name="Kawai M."/>
            <person name="Futagami T."/>
            <person name="Toyoda A."/>
            <person name="Takaki Y."/>
            <person name="Nishi S."/>
            <person name="Hori S."/>
            <person name="Arai W."/>
            <person name="Tsubouchi T."/>
            <person name="Morono Y."/>
            <person name="Uchiyama I."/>
            <person name="Ito T."/>
            <person name="Fujiyama A."/>
            <person name="Inagaki F."/>
            <person name="Takami H."/>
        </authorList>
    </citation>
    <scope>NUCLEOTIDE SEQUENCE</scope>
    <source>
        <strain evidence="1">Expedition CK06-06</strain>
    </source>
</reference>
<proteinExistence type="predicted"/>
<protein>
    <recommendedName>
        <fullName evidence="2">Alpha/beta hydrolase</fullName>
    </recommendedName>
</protein>
<name>X1KAD0_9ZZZZ</name>
<dbReference type="AlphaFoldDB" id="X1KAD0"/>
<dbReference type="Gene3D" id="3.40.50.1820">
    <property type="entry name" value="alpha/beta hydrolase"/>
    <property type="match status" value="1"/>
</dbReference>
<comment type="caution">
    <text evidence="1">The sequence shown here is derived from an EMBL/GenBank/DDBJ whole genome shotgun (WGS) entry which is preliminary data.</text>
</comment>
<gene>
    <name evidence="1" type="ORF">S06H3_11837</name>
</gene>